<feature type="non-terminal residue" evidence="2">
    <location>
        <position position="36"/>
    </location>
</feature>
<keyword evidence="3" id="KW-1185">Reference proteome</keyword>
<sequence>MSTVAPVPVGPGADVRGADRRGAAGSGPGAGGKPPV</sequence>
<protein>
    <submittedName>
        <fullName evidence="2">Sugar ABC transporter permease</fullName>
    </submittedName>
</protein>
<organism evidence="2 3">
    <name type="scientific">Clavibacter lycopersici</name>
    <dbReference type="NCBI Taxonomy" id="2301718"/>
    <lineage>
        <taxon>Bacteria</taxon>
        <taxon>Bacillati</taxon>
        <taxon>Actinomycetota</taxon>
        <taxon>Actinomycetes</taxon>
        <taxon>Micrococcales</taxon>
        <taxon>Microbacteriaceae</taxon>
        <taxon>Clavibacter</taxon>
    </lineage>
</organism>
<name>A0A399SZQ5_9MICO</name>
<dbReference type="AlphaFoldDB" id="A0A399SZQ5"/>
<accession>A0A399SZQ5</accession>
<proteinExistence type="predicted"/>
<feature type="region of interest" description="Disordered" evidence="1">
    <location>
        <begin position="1"/>
        <end position="36"/>
    </location>
</feature>
<comment type="caution">
    <text evidence="2">The sequence shown here is derived from an EMBL/GenBank/DDBJ whole genome shotgun (WGS) entry which is preliminary data.</text>
</comment>
<gene>
    <name evidence="2" type="ORF">DZG00_11570</name>
</gene>
<evidence type="ECO:0000313" key="3">
    <source>
        <dbReference type="Proteomes" id="UP000266484"/>
    </source>
</evidence>
<evidence type="ECO:0000313" key="2">
    <source>
        <dbReference type="EMBL" id="RIJ49650.1"/>
    </source>
</evidence>
<reference evidence="2 3" key="1">
    <citation type="submission" date="2018-08" db="EMBL/GenBank/DDBJ databases">
        <title>Genome Sequence of Clavibacter michiganensis Subspecies type strains, and the Atypical Peach-Colored Strains Isolated from Tomato.</title>
        <authorList>
            <person name="Osdaghi E."/>
            <person name="Portier P."/>
            <person name="Briand M."/>
            <person name="Jacques M.-A."/>
        </authorList>
    </citation>
    <scope>NUCLEOTIDE SEQUENCE [LARGE SCALE GENOMIC DNA]</scope>
    <source>
        <strain evidence="2 3">CFBP 8615</strain>
    </source>
</reference>
<dbReference type="EMBL" id="QWGT01000187">
    <property type="protein sequence ID" value="RIJ49650.1"/>
    <property type="molecule type" value="Genomic_DNA"/>
</dbReference>
<evidence type="ECO:0000256" key="1">
    <source>
        <dbReference type="SAM" id="MobiDB-lite"/>
    </source>
</evidence>
<feature type="compositionally biased region" description="Gly residues" evidence="1">
    <location>
        <begin position="24"/>
        <end position="36"/>
    </location>
</feature>
<dbReference type="Proteomes" id="UP000266484">
    <property type="component" value="Unassembled WGS sequence"/>
</dbReference>
<feature type="compositionally biased region" description="Low complexity" evidence="1">
    <location>
        <begin position="1"/>
        <end position="15"/>
    </location>
</feature>